<feature type="domain" description="HTH cro/C1-type" evidence="15">
    <location>
        <begin position="91"/>
        <end position="112"/>
    </location>
</feature>
<dbReference type="Gene3D" id="3.90.1310.10">
    <property type="entry name" value="Penicillin-binding protein 2a (Domain 2)"/>
    <property type="match status" value="1"/>
</dbReference>
<evidence type="ECO:0000256" key="7">
    <source>
        <dbReference type="ARBA" id="ARBA00022692"/>
    </source>
</evidence>
<keyword evidence="8 16" id="KW-0378">Hydrolase</keyword>
<dbReference type="InterPro" id="IPR050515">
    <property type="entry name" value="Beta-lactam/transpept"/>
</dbReference>
<keyword evidence="6" id="KW-0645">Protease</keyword>
<evidence type="ECO:0000256" key="11">
    <source>
        <dbReference type="ARBA" id="ARBA00022989"/>
    </source>
</evidence>
<dbReference type="Proteomes" id="UP000605201">
    <property type="component" value="Unassembled WGS sequence"/>
</dbReference>
<evidence type="ECO:0000256" key="10">
    <source>
        <dbReference type="ARBA" id="ARBA00022984"/>
    </source>
</evidence>
<keyword evidence="3" id="KW-1003">Cell membrane</keyword>
<dbReference type="Gene3D" id="3.40.710.10">
    <property type="entry name" value="DD-peptidase/beta-lactamase superfamily"/>
    <property type="match status" value="1"/>
</dbReference>
<evidence type="ECO:0000256" key="14">
    <source>
        <dbReference type="SAM" id="Phobius"/>
    </source>
</evidence>
<keyword evidence="4" id="KW-0997">Cell inner membrane</keyword>
<evidence type="ECO:0000313" key="16">
    <source>
        <dbReference type="EMBL" id="MBC8431323.1"/>
    </source>
</evidence>
<dbReference type="InterPro" id="IPR036138">
    <property type="entry name" value="PBP_dimer_sf"/>
</dbReference>
<keyword evidence="11 14" id="KW-1133">Transmembrane helix</keyword>
<evidence type="ECO:0000256" key="4">
    <source>
        <dbReference type="ARBA" id="ARBA00022519"/>
    </source>
</evidence>
<dbReference type="AlphaFoldDB" id="A0A8J6NSQ0"/>
<evidence type="ECO:0000259" key="15">
    <source>
        <dbReference type="PROSITE" id="PS50943"/>
    </source>
</evidence>
<gene>
    <name evidence="16" type="primary">mrdA</name>
    <name evidence="16" type="ORF">H8D96_05340</name>
</gene>
<dbReference type="GO" id="GO:0009252">
    <property type="term" value="P:peptidoglycan biosynthetic process"/>
    <property type="evidence" value="ECO:0007669"/>
    <property type="project" value="UniProtKB-KW"/>
</dbReference>
<dbReference type="SUPFAM" id="SSF56601">
    <property type="entry name" value="beta-lactamase/transpeptidase-like"/>
    <property type="match status" value="1"/>
</dbReference>
<dbReference type="GO" id="GO:0071972">
    <property type="term" value="F:peptidoglycan L,D-transpeptidase activity"/>
    <property type="evidence" value="ECO:0007669"/>
    <property type="project" value="TreeGrafter"/>
</dbReference>
<keyword evidence="5 16" id="KW-0121">Carboxypeptidase</keyword>
<evidence type="ECO:0000256" key="6">
    <source>
        <dbReference type="ARBA" id="ARBA00022670"/>
    </source>
</evidence>
<dbReference type="PANTHER" id="PTHR30627:SF2">
    <property type="entry name" value="PEPTIDOGLYCAN D,D-TRANSPEPTIDASE MRDA"/>
    <property type="match status" value="1"/>
</dbReference>
<dbReference type="GO" id="GO:0005886">
    <property type="term" value="C:plasma membrane"/>
    <property type="evidence" value="ECO:0007669"/>
    <property type="project" value="UniProtKB-SubCell"/>
</dbReference>
<feature type="transmembrane region" description="Helical" evidence="14">
    <location>
        <begin position="20"/>
        <end position="40"/>
    </location>
</feature>
<dbReference type="SUPFAM" id="SSF56519">
    <property type="entry name" value="Penicillin binding protein dimerisation domain"/>
    <property type="match status" value="1"/>
</dbReference>
<evidence type="ECO:0000256" key="9">
    <source>
        <dbReference type="ARBA" id="ARBA00022960"/>
    </source>
</evidence>
<accession>A0A8J6NSQ0</accession>
<organism evidence="16 17">
    <name type="scientific">Candidatus Desulfatibia vada</name>
    <dbReference type="NCBI Taxonomy" id="2841696"/>
    <lineage>
        <taxon>Bacteria</taxon>
        <taxon>Pseudomonadati</taxon>
        <taxon>Thermodesulfobacteriota</taxon>
        <taxon>Desulfobacteria</taxon>
        <taxon>Desulfobacterales</taxon>
        <taxon>Desulfobacterales incertae sedis</taxon>
        <taxon>Candidatus Desulfatibia</taxon>
    </lineage>
</organism>
<dbReference type="EMBL" id="JACNIG010000133">
    <property type="protein sequence ID" value="MBC8431323.1"/>
    <property type="molecule type" value="Genomic_DNA"/>
</dbReference>
<dbReference type="Pfam" id="PF03717">
    <property type="entry name" value="PBP_dimer"/>
    <property type="match status" value="1"/>
</dbReference>
<dbReference type="Pfam" id="PF00905">
    <property type="entry name" value="Transpeptidase"/>
    <property type="match status" value="1"/>
</dbReference>
<dbReference type="EC" id="3.4.16.4" evidence="16"/>
<evidence type="ECO:0000256" key="8">
    <source>
        <dbReference type="ARBA" id="ARBA00022801"/>
    </source>
</evidence>
<comment type="caution">
    <text evidence="16">The sequence shown here is derived from an EMBL/GenBank/DDBJ whole genome shotgun (WGS) entry which is preliminary data.</text>
</comment>
<dbReference type="InterPro" id="IPR005311">
    <property type="entry name" value="PBP_dimer"/>
</dbReference>
<evidence type="ECO:0000256" key="5">
    <source>
        <dbReference type="ARBA" id="ARBA00022645"/>
    </source>
</evidence>
<proteinExistence type="predicted"/>
<dbReference type="PANTHER" id="PTHR30627">
    <property type="entry name" value="PEPTIDOGLYCAN D,D-TRANSPEPTIDASE"/>
    <property type="match status" value="1"/>
</dbReference>
<dbReference type="NCBIfam" id="TIGR03423">
    <property type="entry name" value="pbp2_mrdA"/>
    <property type="match status" value="1"/>
</dbReference>
<comment type="subcellular location">
    <subcellularLocation>
        <location evidence="2">Cell membrane</location>
    </subcellularLocation>
    <subcellularLocation>
        <location evidence="1">Membrane</location>
        <topology evidence="1">Single-pass membrane protein</topology>
    </subcellularLocation>
</comment>
<keyword evidence="9" id="KW-0133">Cell shape</keyword>
<keyword evidence="7 14" id="KW-0812">Transmembrane</keyword>
<dbReference type="FunFam" id="3.40.710.10:FF:000024">
    <property type="entry name" value="Penicillin-binding protein 2"/>
    <property type="match status" value="1"/>
</dbReference>
<dbReference type="GO" id="GO:0006508">
    <property type="term" value="P:proteolysis"/>
    <property type="evidence" value="ECO:0007669"/>
    <property type="project" value="UniProtKB-KW"/>
</dbReference>
<dbReference type="InterPro" id="IPR001387">
    <property type="entry name" value="Cro/C1-type_HTH"/>
</dbReference>
<evidence type="ECO:0000256" key="12">
    <source>
        <dbReference type="ARBA" id="ARBA00023136"/>
    </source>
</evidence>
<dbReference type="GO" id="GO:0008658">
    <property type="term" value="F:penicillin binding"/>
    <property type="evidence" value="ECO:0007669"/>
    <property type="project" value="InterPro"/>
</dbReference>
<evidence type="ECO:0000313" key="17">
    <source>
        <dbReference type="Proteomes" id="UP000605201"/>
    </source>
</evidence>
<name>A0A8J6NSQ0_9BACT</name>
<dbReference type="GO" id="GO:0009002">
    <property type="term" value="F:serine-type D-Ala-D-Ala carboxypeptidase activity"/>
    <property type="evidence" value="ECO:0007669"/>
    <property type="project" value="UniProtKB-EC"/>
</dbReference>
<dbReference type="InterPro" id="IPR001460">
    <property type="entry name" value="PCN-bd_Tpept"/>
</dbReference>
<evidence type="ECO:0000256" key="13">
    <source>
        <dbReference type="ARBA" id="ARBA00023316"/>
    </source>
</evidence>
<dbReference type="Gene3D" id="3.30.1390.30">
    <property type="entry name" value="Penicillin-binding protein 2a, domain 3"/>
    <property type="match status" value="1"/>
</dbReference>
<protein>
    <submittedName>
        <fullName evidence="16">Penicillin-binding protein 2</fullName>
        <ecNumber evidence="16">3.4.16.4</ecNumber>
    </submittedName>
</protein>
<evidence type="ECO:0000256" key="2">
    <source>
        <dbReference type="ARBA" id="ARBA00004236"/>
    </source>
</evidence>
<evidence type="ECO:0000256" key="1">
    <source>
        <dbReference type="ARBA" id="ARBA00004167"/>
    </source>
</evidence>
<dbReference type="GO" id="GO:0071555">
    <property type="term" value="P:cell wall organization"/>
    <property type="evidence" value="ECO:0007669"/>
    <property type="project" value="UniProtKB-KW"/>
</dbReference>
<sequence length="628" mass="68278">MTKYLNVADTDWYRQRLIRVTYCVAAAFCLLFVRLLHLQVIQGEELRRLSENNSVRLERTDPSRGLIFDRDGKTLVDNRPSFDLSIILKDARPVADTIEKLARVINVPASELMLKINRSKGVAAYKPILLKQDFGRDALAAVEVRKFDLAGVVVGVRPLRHSLNKQSAAHLIGYLSEINAGELKSGKYPGTKSGDFIGKFGVEKAFESFLRGKRGGRQVEVNATGQVVDILKTVDAQPGHNIYLTIDQMLQKRTEALLKGLAGAAVAMDPATGHILAMASSPSFDQNDFVSGMSHAKWSTLISNPFRPMENKAIQAEYPPASAYKIVTAMAGLEEGVIDETTSFHCPGYYKYGDRVFRCWEKKGHGNVNVVQALIVSCDVFFYQVGQKLGADRLAWYAKASGLGSTTGINLDQEAEGLIPTTAWKKERTGRAWQGGETLSVAIGQGYDLVTPIQMLVLTSAVANGGTIYKPLILKMINTAEGKIVVQAQSQVKGKLPAGSQTLELIKKGLWGVVNDSRGTAKAVRIKGIDVSGKTGTVQVVGRKDDEEASETEKPDHLKAHAWFVAYAPSVDPQIAVAVIVEHGESGSKAAAPIAREMIRTYLKKTGPGKQLKAEGSTLEAVKVVNDG</sequence>
<keyword evidence="10" id="KW-0573">Peptidoglycan synthesis</keyword>
<keyword evidence="12 14" id="KW-0472">Membrane</keyword>
<evidence type="ECO:0000256" key="3">
    <source>
        <dbReference type="ARBA" id="ARBA00022475"/>
    </source>
</evidence>
<dbReference type="GO" id="GO:0008360">
    <property type="term" value="P:regulation of cell shape"/>
    <property type="evidence" value="ECO:0007669"/>
    <property type="project" value="UniProtKB-KW"/>
</dbReference>
<keyword evidence="13" id="KW-0961">Cell wall biogenesis/degradation</keyword>
<dbReference type="PROSITE" id="PS50943">
    <property type="entry name" value="HTH_CROC1"/>
    <property type="match status" value="1"/>
</dbReference>
<dbReference type="InterPro" id="IPR012338">
    <property type="entry name" value="Beta-lactam/transpept-like"/>
</dbReference>
<reference evidence="16 17" key="1">
    <citation type="submission" date="2020-08" db="EMBL/GenBank/DDBJ databases">
        <title>Bridging the membrane lipid divide: bacteria of the FCB group superphylum have the potential to synthesize archaeal ether lipids.</title>
        <authorList>
            <person name="Villanueva L."/>
            <person name="Von Meijenfeldt F.A.B."/>
            <person name="Westbye A.B."/>
            <person name="Yadav S."/>
            <person name="Hopmans E.C."/>
            <person name="Dutilh B.E."/>
            <person name="Sinninghe Damste J.S."/>
        </authorList>
    </citation>
    <scope>NUCLEOTIDE SEQUENCE [LARGE SCALE GENOMIC DNA]</scope>
    <source>
        <strain evidence="16">NIOZ-UU17</strain>
    </source>
</reference>
<dbReference type="InterPro" id="IPR017790">
    <property type="entry name" value="Penicillin-binding_protein_2"/>
</dbReference>